<evidence type="ECO:0000313" key="6">
    <source>
        <dbReference type="EMBL" id="KAF0037573.1"/>
    </source>
</evidence>
<proteinExistence type="predicted"/>
<keyword evidence="2 4" id="KW-0863">Zinc-finger</keyword>
<dbReference type="InterPro" id="IPR013083">
    <property type="entry name" value="Znf_RING/FYVE/PHD"/>
</dbReference>
<dbReference type="InterPro" id="IPR000086">
    <property type="entry name" value="NUDIX_hydrolase_dom"/>
</dbReference>
<evidence type="ECO:0000256" key="3">
    <source>
        <dbReference type="ARBA" id="ARBA00022833"/>
    </source>
</evidence>
<dbReference type="GO" id="GO:0008270">
    <property type="term" value="F:zinc ion binding"/>
    <property type="evidence" value="ECO:0007669"/>
    <property type="project" value="UniProtKB-KW"/>
</dbReference>
<comment type="caution">
    <text evidence="6">The sequence shown here is derived from an EMBL/GenBank/DDBJ whole genome shotgun (WGS) entry which is preliminary data.</text>
</comment>
<protein>
    <recommendedName>
        <fullName evidence="5">RING-type domain-containing protein</fullName>
    </recommendedName>
</protein>
<dbReference type="GO" id="GO:0006203">
    <property type="term" value="P:dGTP catabolic process"/>
    <property type="evidence" value="ECO:0007669"/>
    <property type="project" value="TreeGrafter"/>
</dbReference>
<dbReference type="Proteomes" id="UP000438429">
    <property type="component" value="Unassembled WGS sequence"/>
</dbReference>
<dbReference type="GO" id="GO:0005829">
    <property type="term" value="C:cytosol"/>
    <property type="evidence" value="ECO:0007669"/>
    <property type="project" value="TreeGrafter"/>
</dbReference>
<dbReference type="GO" id="GO:0035539">
    <property type="term" value="F:8-oxo-7,8-dihydrodeoxyguanosine triphosphate pyrophosphatase activity"/>
    <property type="evidence" value="ECO:0007669"/>
    <property type="project" value="TreeGrafter"/>
</dbReference>
<keyword evidence="3" id="KW-0862">Zinc</keyword>
<dbReference type="InterPro" id="IPR015797">
    <property type="entry name" value="NUDIX_hydrolase-like_dom_sf"/>
</dbReference>
<dbReference type="EMBL" id="VEVO01000009">
    <property type="protein sequence ID" value="KAF0037573.1"/>
    <property type="molecule type" value="Genomic_DNA"/>
</dbReference>
<evidence type="ECO:0000256" key="1">
    <source>
        <dbReference type="ARBA" id="ARBA00022723"/>
    </source>
</evidence>
<name>A0A6A4SUD2_SCOMX</name>
<dbReference type="PROSITE" id="PS50089">
    <property type="entry name" value="ZF_RING_2"/>
    <property type="match status" value="1"/>
</dbReference>
<organism evidence="6 7">
    <name type="scientific">Scophthalmus maximus</name>
    <name type="common">Turbot</name>
    <name type="synonym">Psetta maxima</name>
    <dbReference type="NCBI Taxonomy" id="52904"/>
    <lineage>
        <taxon>Eukaryota</taxon>
        <taxon>Metazoa</taxon>
        <taxon>Chordata</taxon>
        <taxon>Craniata</taxon>
        <taxon>Vertebrata</taxon>
        <taxon>Euteleostomi</taxon>
        <taxon>Actinopterygii</taxon>
        <taxon>Neopterygii</taxon>
        <taxon>Teleostei</taxon>
        <taxon>Neoteleostei</taxon>
        <taxon>Acanthomorphata</taxon>
        <taxon>Carangaria</taxon>
        <taxon>Pleuronectiformes</taxon>
        <taxon>Pleuronectoidei</taxon>
        <taxon>Scophthalmidae</taxon>
        <taxon>Scophthalmus</taxon>
    </lineage>
</organism>
<dbReference type="PANTHER" id="PTHR16099:SF5">
    <property type="entry name" value="NUCLEOTIDE TRIPHOSPHATE DIPHOSPHATASE NUDT15"/>
    <property type="match status" value="1"/>
</dbReference>
<sequence>MACPDRGNPFRGTTGRANGETWEECAHREVLEEAGVHLVNVRFASVVNSIRLEEQYHYVTIIMQGDLDRKQSGEPENLEPDKNEECEATLQGIIGKVQDAIGSHDPIVLTDAQGNAILESEETTGSQHWKQNEKQILAVHEREFQQLQGQKRRRTSSIKEDDAVGIGEVTEKLQELILGSQSLTNLAATQRVILTPSQLQSIKQGFCCVVCMKFIEEPVFTQCCQSIIGCKPCVEQWQETSVHCAKCRVSTADNNILEVHGLSEAFSVLRSLFDEE</sequence>
<dbReference type="AlphaFoldDB" id="A0A6A4SUD2"/>
<evidence type="ECO:0000259" key="5">
    <source>
        <dbReference type="PROSITE" id="PS50089"/>
    </source>
</evidence>
<dbReference type="Gene3D" id="3.90.79.10">
    <property type="entry name" value="Nucleoside Triphosphate Pyrophosphohydrolase"/>
    <property type="match status" value="1"/>
</dbReference>
<dbReference type="Gene3D" id="3.30.40.10">
    <property type="entry name" value="Zinc/RING finger domain, C3HC4 (zinc finger)"/>
    <property type="match status" value="1"/>
</dbReference>
<dbReference type="SUPFAM" id="SSF57850">
    <property type="entry name" value="RING/U-box"/>
    <property type="match status" value="1"/>
</dbReference>
<reference evidence="6 7" key="1">
    <citation type="submission" date="2019-06" db="EMBL/GenBank/DDBJ databases">
        <title>Draft genomes of female and male turbot (Scophthalmus maximus).</title>
        <authorList>
            <person name="Xu H."/>
            <person name="Xu X.-W."/>
            <person name="Shao C."/>
            <person name="Chen S."/>
        </authorList>
    </citation>
    <scope>NUCLEOTIDE SEQUENCE [LARGE SCALE GENOMIC DNA]</scope>
    <source>
        <strain evidence="6">Ysfricsl-2016a</strain>
        <tissue evidence="6">Blood</tissue>
    </source>
</reference>
<gene>
    <name evidence="6" type="ORF">F2P81_010447</name>
</gene>
<accession>A0A6A4SUD2</accession>
<dbReference type="Pfam" id="PF00293">
    <property type="entry name" value="NUDIX"/>
    <property type="match status" value="1"/>
</dbReference>
<evidence type="ECO:0000256" key="2">
    <source>
        <dbReference type="ARBA" id="ARBA00022771"/>
    </source>
</evidence>
<feature type="domain" description="RING-type" evidence="5">
    <location>
        <begin position="208"/>
        <end position="248"/>
    </location>
</feature>
<evidence type="ECO:0000256" key="4">
    <source>
        <dbReference type="PROSITE-ProRule" id="PRU00175"/>
    </source>
</evidence>
<evidence type="ECO:0000313" key="7">
    <source>
        <dbReference type="Proteomes" id="UP000438429"/>
    </source>
</evidence>
<keyword evidence="1" id="KW-0479">Metal-binding</keyword>
<dbReference type="SUPFAM" id="SSF55811">
    <property type="entry name" value="Nudix"/>
    <property type="match status" value="1"/>
</dbReference>
<dbReference type="PANTHER" id="PTHR16099">
    <property type="entry name" value="8-OXO-DGTP DIPHOSPHATES NUDT15"/>
    <property type="match status" value="1"/>
</dbReference>
<dbReference type="InterPro" id="IPR001841">
    <property type="entry name" value="Znf_RING"/>
</dbReference>